<evidence type="ECO:0000313" key="10">
    <source>
        <dbReference type="Proteomes" id="UP000051160"/>
    </source>
</evidence>
<evidence type="ECO:0000256" key="2">
    <source>
        <dbReference type="ARBA" id="ARBA00022475"/>
    </source>
</evidence>
<feature type="transmembrane region" description="Helical" evidence="7">
    <location>
        <begin position="191"/>
        <end position="208"/>
    </location>
</feature>
<dbReference type="AlphaFoldDB" id="A0A0R1LW47"/>
<reference evidence="9 10" key="1">
    <citation type="journal article" date="2015" name="Genome Announc.">
        <title>Expanding the biotechnology potential of lactobacilli through comparative genomics of 213 strains and associated genera.</title>
        <authorList>
            <person name="Sun Z."/>
            <person name="Harris H.M."/>
            <person name="McCann A."/>
            <person name="Guo C."/>
            <person name="Argimon S."/>
            <person name="Zhang W."/>
            <person name="Yang X."/>
            <person name="Jeffery I.B."/>
            <person name="Cooney J.C."/>
            <person name="Kagawa T.F."/>
            <person name="Liu W."/>
            <person name="Song Y."/>
            <person name="Salvetti E."/>
            <person name="Wrobel A."/>
            <person name="Rasinkangas P."/>
            <person name="Parkhill J."/>
            <person name="Rea M.C."/>
            <person name="O'Sullivan O."/>
            <person name="Ritari J."/>
            <person name="Douillard F.P."/>
            <person name="Paul Ross R."/>
            <person name="Yang R."/>
            <person name="Briner A.E."/>
            <person name="Felis G.E."/>
            <person name="de Vos W.M."/>
            <person name="Barrangou R."/>
            <person name="Klaenhammer T.R."/>
            <person name="Caufield P.W."/>
            <person name="Cui Y."/>
            <person name="Zhang H."/>
            <person name="O'Toole P.W."/>
        </authorList>
    </citation>
    <scope>NUCLEOTIDE SEQUENCE [LARGE SCALE GENOMIC DNA]</scope>
    <source>
        <strain evidence="9 10">DSM 19909</strain>
    </source>
</reference>
<evidence type="ECO:0000313" key="9">
    <source>
        <dbReference type="EMBL" id="KRK97081.1"/>
    </source>
</evidence>
<dbReference type="GO" id="GO:0022857">
    <property type="term" value="F:transmembrane transporter activity"/>
    <property type="evidence" value="ECO:0007669"/>
    <property type="project" value="InterPro"/>
</dbReference>
<evidence type="ECO:0000256" key="5">
    <source>
        <dbReference type="ARBA" id="ARBA00023136"/>
    </source>
</evidence>
<evidence type="ECO:0000256" key="1">
    <source>
        <dbReference type="ARBA" id="ARBA00004651"/>
    </source>
</evidence>
<evidence type="ECO:0000256" key="4">
    <source>
        <dbReference type="ARBA" id="ARBA00022989"/>
    </source>
</evidence>
<organism evidence="9 10">
    <name type="scientific">Secundilactobacillus odoratitofui DSM 19909 = JCM 15043</name>
    <dbReference type="NCBI Taxonomy" id="1423776"/>
    <lineage>
        <taxon>Bacteria</taxon>
        <taxon>Bacillati</taxon>
        <taxon>Bacillota</taxon>
        <taxon>Bacilli</taxon>
        <taxon>Lactobacillales</taxon>
        <taxon>Lactobacillaceae</taxon>
        <taxon>Secundilactobacillus</taxon>
    </lineage>
</organism>
<feature type="domain" description="Threonine/serine exporter-like N-terminal" evidence="8">
    <location>
        <begin position="62"/>
        <end position="298"/>
    </location>
</feature>
<evidence type="ECO:0000256" key="7">
    <source>
        <dbReference type="SAM" id="Phobius"/>
    </source>
</evidence>
<feature type="transmembrane region" description="Helical" evidence="7">
    <location>
        <begin position="220"/>
        <end position="239"/>
    </location>
</feature>
<protein>
    <recommendedName>
        <fullName evidence="8">Threonine/serine exporter-like N-terminal domain-containing protein</fullName>
    </recommendedName>
</protein>
<dbReference type="STRING" id="1423776.FD04_GL001941"/>
<dbReference type="PANTHER" id="PTHR34390:SF2">
    <property type="entry name" value="SUCCINATE TRANSPORTER SUBUNIT YJJP-RELATED"/>
    <property type="match status" value="1"/>
</dbReference>
<comment type="similarity">
    <text evidence="6">Belongs to the ThrE exporter (TC 2.A.79) family.</text>
</comment>
<comment type="caution">
    <text evidence="9">The sequence shown here is derived from an EMBL/GenBank/DDBJ whole genome shotgun (WGS) entry which is preliminary data.</text>
</comment>
<dbReference type="EMBL" id="AZEE01000030">
    <property type="protein sequence ID" value="KRK97081.1"/>
    <property type="molecule type" value="Genomic_DNA"/>
</dbReference>
<evidence type="ECO:0000256" key="6">
    <source>
        <dbReference type="ARBA" id="ARBA00034125"/>
    </source>
</evidence>
<accession>A0A0R1LW47</accession>
<dbReference type="Proteomes" id="UP000051160">
    <property type="component" value="Unassembled WGS sequence"/>
</dbReference>
<keyword evidence="10" id="KW-1185">Reference proteome</keyword>
<evidence type="ECO:0000256" key="3">
    <source>
        <dbReference type="ARBA" id="ARBA00022692"/>
    </source>
</evidence>
<keyword evidence="4 7" id="KW-1133">Transmembrane helix</keyword>
<keyword evidence="5 7" id="KW-0472">Membrane</keyword>
<dbReference type="InterPro" id="IPR010619">
    <property type="entry name" value="ThrE-like_N"/>
</dbReference>
<keyword evidence="3 7" id="KW-0812">Transmembrane</keyword>
<dbReference type="PATRIC" id="fig|1423776.4.peg.1967"/>
<proteinExistence type="inferred from homology"/>
<dbReference type="GO" id="GO:0015744">
    <property type="term" value="P:succinate transport"/>
    <property type="evidence" value="ECO:0007669"/>
    <property type="project" value="TreeGrafter"/>
</dbReference>
<feature type="transmembrane region" description="Helical" evidence="7">
    <location>
        <begin position="245"/>
        <end position="263"/>
    </location>
</feature>
<sequence>MHRVDFRMKNRLVHFFHVQKPLKIFLNNSTPIPAKQRIMTLSHLKRRQPIMTTGQGHLMIKTALHAGRIMIENGSEVARVEDTIHRIAINAGYPDSKVYVTITGMMMSISGEENAQIEPVASRSIDLEKITQVNDLSRQFAAGTIDLPQFEQQLTALEAHPRYFPFWLQLISAGLVSGTLEVVFRHNLPDFGITCLIGLVGWAIFYGVNRVARVRFLSEFLAAVGIGALAIWFVNLHLGNSVDDIIIGSVMPLVPGVPLTNAVRDILAGDLVSGIARGIEALMSAIAIGSGIAMILQVL</sequence>
<dbReference type="GO" id="GO:0005886">
    <property type="term" value="C:plasma membrane"/>
    <property type="evidence" value="ECO:0007669"/>
    <property type="project" value="UniProtKB-SubCell"/>
</dbReference>
<dbReference type="Pfam" id="PF06738">
    <property type="entry name" value="ThrE"/>
    <property type="match status" value="1"/>
</dbReference>
<dbReference type="InterPro" id="IPR050539">
    <property type="entry name" value="ThrE_Dicarb/AminoAcid_Exp"/>
</dbReference>
<keyword evidence="2" id="KW-1003">Cell membrane</keyword>
<feature type="transmembrane region" description="Helical" evidence="7">
    <location>
        <begin position="275"/>
        <end position="296"/>
    </location>
</feature>
<name>A0A0R1LW47_9LACO</name>
<feature type="transmembrane region" description="Helical" evidence="7">
    <location>
        <begin position="166"/>
        <end position="185"/>
    </location>
</feature>
<gene>
    <name evidence="9" type="ORF">FD04_GL001941</name>
</gene>
<dbReference type="PANTHER" id="PTHR34390">
    <property type="entry name" value="UPF0442 PROTEIN YJJB-RELATED"/>
    <property type="match status" value="1"/>
</dbReference>
<comment type="subcellular location">
    <subcellularLocation>
        <location evidence="1">Cell membrane</location>
        <topology evidence="1">Multi-pass membrane protein</topology>
    </subcellularLocation>
</comment>
<evidence type="ECO:0000259" key="8">
    <source>
        <dbReference type="Pfam" id="PF06738"/>
    </source>
</evidence>